<evidence type="ECO:0000313" key="1">
    <source>
        <dbReference type="EMBL" id="KKN15841.1"/>
    </source>
</evidence>
<comment type="caution">
    <text evidence="1">The sequence shown here is derived from an EMBL/GenBank/DDBJ whole genome shotgun (WGS) entry which is preliminary data.</text>
</comment>
<gene>
    <name evidence="1" type="ORF">LCGC14_0981960</name>
</gene>
<protein>
    <submittedName>
        <fullName evidence="1">Uncharacterized protein</fullName>
    </submittedName>
</protein>
<name>A0A0F9QRS4_9ZZZZ</name>
<sequence>MKDNRHPSKKKEKLKCPICNSEFIPESFHIEKAHFDTVDTKGELMSFQNEEHQLHVKPFTSFKGAWITYCPECGYLIRFATEIGKKEVTEEHMRLLKRGSFEEHGELHKYIYNIQEKPFMDYSDYFIEKVDNIKNNIKKALDEINFDHWGQPYKDWKKDKTVDTFKFLIRFYTNLKDYTNSQVEDPNNKDIKQKIEELNLPVMLEDLLGDILDLQNKISHDSYELGADEDELIEKAFIQFIYHLVMKQLKPLNLNTIEIETEYKFIDLNEVYYELREFLHVYLFSTLYIKDFDDNFFFPLLKMLEFPENLTISSKVRIENHVSWNS</sequence>
<accession>A0A0F9QRS4</accession>
<dbReference type="EMBL" id="LAZR01003672">
    <property type="protein sequence ID" value="KKN15841.1"/>
    <property type="molecule type" value="Genomic_DNA"/>
</dbReference>
<reference evidence="1" key="1">
    <citation type="journal article" date="2015" name="Nature">
        <title>Complex archaea that bridge the gap between prokaryotes and eukaryotes.</title>
        <authorList>
            <person name="Spang A."/>
            <person name="Saw J.H."/>
            <person name="Jorgensen S.L."/>
            <person name="Zaremba-Niedzwiedzka K."/>
            <person name="Martijn J."/>
            <person name="Lind A.E."/>
            <person name="van Eijk R."/>
            <person name="Schleper C."/>
            <person name="Guy L."/>
            <person name="Ettema T.J."/>
        </authorList>
    </citation>
    <scope>NUCLEOTIDE SEQUENCE</scope>
</reference>
<proteinExistence type="predicted"/>
<organism evidence="1">
    <name type="scientific">marine sediment metagenome</name>
    <dbReference type="NCBI Taxonomy" id="412755"/>
    <lineage>
        <taxon>unclassified sequences</taxon>
        <taxon>metagenomes</taxon>
        <taxon>ecological metagenomes</taxon>
    </lineage>
</organism>
<dbReference type="AlphaFoldDB" id="A0A0F9QRS4"/>